<gene>
    <name evidence="2" type="ORF">SDC9_158592</name>
</gene>
<name>A0A645FAF5_9ZZZZ</name>
<reference evidence="2" key="1">
    <citation type="submission" date="2019-08" db="EMBL/GenBank/DDBJ databases">
        <authorList>
            <person name="Kucharzyk K."/>
            <person name="Murdoch R.W."/>
            <person name="Higgins S."/>
            <person name="Loffler F."/>
        </authorList>
    </citation>
    <scope>NUCLEOTIDE SEQUENCE</scope>
</reference>
<accession>A0A645FAF5</accession>
<dbReference type="EMBL" id="VSSQ01057491">
    <property type="protein sequence ID" value="MPN11291.1"/>
    <property type="molecule type" value="Genomic_DNA"/>
</dbReference>
<evidence type="ECO:0000256" key="1">
    <source>
        <dbReference type="SAM" id="MobiDB-lite"/>
    </source>
</evidence>
<feature type="region of interest" description="Disordered" evidence="1">
    <location>
        <begin position="58"/>
        <end position="79"/>
    </location>
</feature>
<dbReference type="AlphaFoldDB" id="A0A645FAF5"/>
<protein>
    <submittedName>
        <fullName evidence="2">Uncharacterized protein</fullName>
    </submittedName>
</protein>
<sequence length="79" mass="8869">MYDLLWMDRLHVFLDLVSLVGTDNEYVLSVFDAREGSELFKSMVQHGFAGQVKQWLGSAPGKRPHSGSKTGHGDYDLKV</sequence>
<proteinExistence type="predicted"/>
<evidence type="ECO:0000313" key="2">
    <source>
        <dbReference type="EMBL" id="MPN11291.1"/>
    </source>
</evidence>
<organism evidence="2">
    <name type="scientific">bioreactor metagenome</name>
    <dbReference type="NCBI Taxonomy" id="1076179"/>
    <lineage>
        <taxon>unclassified sequences</taxon>
        <taxon>metagenomes</taxon>
        <taxon>ecological metagenomes</taxon>
    </lineage>
</organism>
<comment type="caution">
    <text evidence="2">The sequence shown here is derived from an EMBL/GenBank/DDBJ whole genome shotgun (WGS) entry which is preliminary data.</text>
</comment>